<proteinExistence type="inferred from homology"/>
<keyword evidence="7" id="KW-1185">Reference proteome</keyword>
<organism evidence="6 7">
    <name type="scientific">Jeotgalibacillus soli</name>
    <dbReference type="NCBI Taxonomy" id="889306"/>
    <lineage>
        <taxon>Bacteria</taxon>
        <taxon>Bacillati</taxon>
        <taxon>Bacillota</taxon>
        <taxon>Bacilli</taxon>
        <taxon>Bacillales</taxon>
        <taxon>Caryophanaceae</taxon>
        <taxon>Jeotgalibacillus</taxon>
    </lineage>
</organism>
<dbReference type="GO" id="GO:0019262">
    <property type="term" value="P:N-acetylneuraminate catabolic process"/>
    <property type="evidence" value="ECO:0007669"/>
    <property type="project" value="UniProtKB-UniRule"/>
</dbReference>
<dbReference type="STRING" id="889306.KP78_10010"/>
<feature type="active site" description="Proton acceptor; for ring-opening step" evidence="4">
    <location>
        <position position="138"/>
    </location>
</feature>
<dbReference type="NCBIfam" id="TIGR00502">
    <property type="entry name" value="nagB"/>
    <property type="match status" value="1"/>
</dbReference>
<dbReference type="HAMAP" id="MF_01241">
    <property type="entry name" value="GlcN6P_deamin"/>
    <property type="match status" value="1"/>
</dbReference>
<feature type="active site" description="For ring-opening step" evidence="4">
    <location>
        <position position="136"/>
    </location>
</feature>
<dbReference type="InterPro" id="IPR004547">
    <property type="entry name" value="Glucosamine6P_isomerase"/>
</dbReference>
<dbReference type="InterPro" id="IPR037171">
    <property type="entry name" value="NagB/RpiA_transferase-like"/>
</dbReference>
<feature type="active site" description="Proton acceptor; for enolization step" evidence="4">
    <location>
        <position position="67"/>
    </location>
</feature>
<dbReference type="PATRIC" id="fig|889306.3.peg.1006"/>
<name>A0A0C2W041_9BACL</name>
<keyword evidence="3 4" id="KW-0119">Carbohydrate metabolism</keyword>
<evidence type="ECO:0000259" key="5">
    <source>
        <dbReference type="Pfam" id="PF01182"/>
    </source>
</evidence>
<comment type="caution">
    <text evidence="6">The sequence shown here is derived from an EMBL/GenBank/DDBJ whole genome shotgun (WGS) entry which is preliminary data.</text>
</comment>
<comment type="pathway">
    <text evidence="4">Amino-sugar metabolism; N-acetylneuraminate degradation; D-fructose 6-phosphate from N-acetylneuraminate: step 5/5.</text>
</comment>
<evidence type="ECO:0000256" key="2">
    <source>
        <dbReference type="ARBA" id="ARBA00022801"/>
    </source>
</evidence>
<dbReference type="FunFam" id="3.40.50.1360:FF:000003">
    <property type="entry name" value="Glucosamine-6-phosphate deaminase"/>
    <property type="match status" value="1"/>
</dbReference>
<dbReference type="GO" id="GO:0005737">
    <property type="term" value="C:cytoplasm"/>
    <property type="evidence" value="ECO:0007669"/>
    <property type="project" value="TreeGrafter"/>
</dbReference>
<dbReference type="GO" id="GO:0042802">
    <property type="term" value="F:identical protein binding"/>
    <property type="evidence" value="ECO:0007669"/>
    <property type="project" value="TreeGrafter"/>
</dbReference>
<dbReference type="GO" id="GO:0006046">
    <property type="term" value="P:N-acetylglucosamine catabolic process"/>
    <property type="evidence" value="ECO:0007669"/>
    <property type="project" value="UniProtKB-UniRule"/>
</dbReference>
<dbReference type="Proteomes" id="UP000031938">
    <property type="component" value="Unassembled WGS sequence"/>
</dbReference>
<dbReference type="AlphaFoldDB" id="A0A0C2W041"/>
<dbReference type="SUPFAM" id="SSF100950">
    <property type="entry name" value="NagB/RpiA/CoA transferase-like"/>
    <property type="match status" value="1"/>
</dbReference>
<dbReference type="EMBL" id="JXRP01000009">
    <property type="protein sequence ID" value="KIL49533.1"/>
    <property type="molecule type" value="Genomic_DNA"/>
</dbReference>
<reference evidence="6 7" key="1">
    <citation type="submission" date="2015-01" db="EMBL/GenBank/DDBJ databases">
        <title>Genome sequencing of Jeotgalibacillus soli.</title>
        <authorList>
            <person name="Goh K.M."/>
            <person name="Chan K.-G."/>
            <person name="Yaakop A.S."/>
            <person name="Ee R."/>
            <person name="Gan H.M."/>
            <person name="Chan C.S."/>
        </authorList>
    </citation>
    <scope>NUCLEOTIDE SEQUENCE [LARGE SCALE GENOMIC DNA]</scope>
    <source>
        <strain evidence="6 7">P9</strain>
    </source>
</reference>
<evidence type="ECO:0000256" key="4">
    <source>
        <dbReference type="HAMAP-Rule" id="MF_01241"/>
    </source>
</evidence>
<dbReference type="GO" id="GO:0006043">
    <property type="term" value="P:glucosamine catabolic process"/>
    <property type="evidence" value="ECO:0007669"/>
    <property type="project" value="TreeGrafter"/>
</dbReference>
<dbReference type="PANTHER" id="PTHR11280:SF5">
    <property type="entry name" value="GLUCOSAMINE-6-PHOSPHATE ISOMERASE"/>
    <property type="match status" value="1"/>
</dbReference>
<dbReference type="CDD" id="cd01399">
    <property type="entry name" value="GlcN6P_deaminase"/>
    <property type="match status" value="1"/>
</dbReference>
<dbReference type="EC" id="3.5.99.6" evidence="4"/>
<sequence length="242" mass="26630">MNIIVADHYEALSKEAAKIIEEQLQTKLGSVLGLATGSTPLGLYEELIQGHRERDVSYKHVHTLNLDEYVGLDKHHPQSYHVFMNKRLFNHINIPLKQTHIPSGDASSLLDECKRYELVIDEVGPPDIQVLGIGQNGHIGFNEPGSSFAGITHITELAHSTREANARFFSSPEDVPTHAITMGIKSILKSKHILLLASGAKKAAAIQRLLTGEANEAFPASALYGHPNVTLIVDKEAYKEME</sequence>
<dbReference type="InterPro" id="IPR006148">
    <property type="entry name" value="Glc/Gal-6P_isomerase"/>
</dbReference>
<dbReference type="RefSeq" id="WP_041086751.1">
    <property type="nucleotide sequence ID" value="NZ_JXRP01000009.1"/>
</dbReference>
<comment type="similarity">
    <text evidence="4">Belongs to the glucosamine/galactosamine-6-phosphate isomerase family. NagB subfamily.</text>
</comment>
<evidence type="ECO:0000256" key="1">
    <source>
        <dbReference type="ARBA" id="ARBA00000644"/>
    </source>
</evidence>
<gene>
    <name evidence="4" type="primary">nagB</name>
    <name evidence="6" type="ORF">KP78_10010</name>
</gene>
<protein>
    <recommendedName>
        <fullName evidence="4">Glucosamine-6-phosphate deaminase</fullName>
        <ecNumber evidence="4">3.5.99.6</ecNumber>
    </recommendedName>
    <alternativeName>
        <fullName evidence="4">GlcN6P deaminase</fullName>
        <shortName evidence="4">GNPDA</shortName>
    </alternativeName>
    <alternativeName>
        <fullName evidence="4">Glucosamine-6-phosphate isomerase</fullName>
    </alternativeName>
</protein>
<dbReference type="Pfam" id="PF01182">
    <property type="entry name" value="Glucosamine_iso"/>
    <property type="match status" value="1"/>
</dbReference>
<evidence type="ECO:0000313" key="6">
    <source>
        <dbReference type="EMBL" id="KIL49533.1"/>
    </source>
</evidence>
<keyword evidence="2 4" id="KW-0378">Hydrolase</keyword>
<comment type="caution">
    <text evidence="4">Lacks conserved residue(s) required for the propagation of feature annotation.</text>
</comment>
<feature type="domain" description="Glucosamine/galactosamine-6-phosphate isomerase" evidence="5">
    <location>
        <begin position="10"/>
        <end position="224"/>
    </location>
</feature>
<dbReference type="GO" id="GO:0005975">
    <property type="term" value="P:carbohydrate metabolic process"/>
    <property type="evidence" value="ECO:0007669"/>
    <property type="project" value="InterPro"/>
</dbReference>
<evidence type="ECO:0000313" key="7">
    <source>
        <dbReference type="Proteomes" id="UP000031938"/>
    </source>
</evidence>
<comment type="catalytic activity">
    <reaction evidence="1 4">
        <text>alpha-D-glucosamine 6-phosphate + H2O = beta-D-fructose 6-phosphate + NH4(+)</text>
        <dbReference type="Rhea" id="RHEA:12172"/>
        <dbReference type="ChEBI" id="CHEBI:15377"/>
        <dbReference type="ChEBI" id="CHEBI:28938"/>
        <dbReference type="ChEBI" id="CHEBI:57634"/>
        <dbReference type="ChEBI" id="CHEBI:75989"/>
        <dbReference type="EC" id="3.5.99.6"/>
    </reaction>
</comment>
<evidence type="ECO:0000256" key="3">
    <source>
        <dbReference type="ARBA" id="ARBA00023277"/>
    </source>
</evidence>
<dbReference type="GO" id="GO:0004342">
    <property type="term" value="F:glucosamine-6-phosphate deaminase activity"/>
    <property type="evidence" value="ECO:0007669"/>
    <property type="project" value="UniProtKB-UniRule"/>
</dbReference>
<dbReference type="OrthoDB" id="9791139at2"/>
<dbReference type="PANTHER" id="PTHR11280">
    <property type="entry name" value="GLUCOSAMINE-6-PHOSPHATE ISOMERASE"/>
    <property type="match status" value="1"/>
</dbReference>
<comment type="function">
    <text evidence="4">Catalyzes the reversible isomerization-deamination of glucosamine 6-phosphate (GlcN6P) to form fructose 6-phosphate (Fru6P) and ammonium ion.</text>
</comment>
<dbReference type="Gene3D" id="3.40.50.1360">
    <property type="match status" value="1"/>
</dbReference>
<dbReference type="UniPathway" id="UPA00629">
    <property type="reaction ID" value="UER00684"/>
</dbReference>
<accession>A0A0C2W041</accession>
<feature type="active site" description="For ring-opening step" evidence="4">
    <location>
        <position position="143"/>
    </location>
</feature>